<dbReference type="Proteomes" id="UP000054815">
    <property type="component" value="Unassembled WGS sequence"/>
</dbReference>
<sequence>STSSGTFLDRDGQKVAYSKEIYTTADPGKQFSVHTEHEEKVFEEPAQPGGTVSRQTTKKYYKKSVYTSTVTTRTSSTAPVASFSQISHVPELPTDVKLGPVGPNESQF</sequence>
<dbReference type="AlphaFoldDB" id="A0A0V0XD08"/>
<dbReference type="EMBL" id="JYDU01000621">
    <property type="protein sequence ID" value="KRX85868.1"/>
    <property type="molecule type" value="Genomic_DNA"/>
</dbReference>
<feature type="non-terminal residue" evidence="1">
    <location>
        <position position="1"/>
    </location>
</feature>
<feature type="non-terminal residue" evidence="1">
    <location>
        <position position="108"/>
    </location>
</feature>
<evidence type="ECO:0000313" key="1">
    <source>
        <dbReference type="EMBL" id="KRX85868.1"/>
    </source>
</evidence>
<gene>
    <name evidence="1" type="ORF">T4E_7523</name>
</gene>
<name>A0A0V0XD08_TRIPS</name>
<organism evidence="1 2">
    <name type="scientific">Trichinella pseudospiralis</name>
    <name type="common">Parasitic roundworm</name>
    <dbReference type="NCBI Taxonomy" id="6337"/>
    <lineage>
        <taxon>Eukaryota</taxon>
        <taxon>Metazoa</taxon>
        <taxon>Ecdysozoa</taxon>
        <taxon>Nematoda</taxon>
        <taxon>Enoplea</taxon>
        <taxon>Dorylaimia</taxon>
        <taxon>Trichinellida</taxon>
        <taxon>Trichinellidae</taxon>
        <taxon>Trichinella</taxon>
    </lineage>
</organism>
<protein>
    <submittedName>
        <fullName evidence="1">Uncharacterized protein</fullName>
    </submittedName>
</protein>
<accession>A0A0V0XD08</accession>
<proteinExistence type="predicted"/>
<dbReference type="STRING" id="6337.A0A0V0XD08"/>
<comment type="caution">
    <text evidence="1">The sequence shown here is derived from an EMBL/GenBank/DDBJ whole genome shotgun (WGS) entry which is preliminary data.</text>
</comment>
<evidence type="ECO:0000313" key="2">
    <source>
        <dbReference type="Proteomes" id="UP000054815"/>
    </source>
</evidence>
<reference evidence="1 2" key="1">
    <citation type="submission" date="2015-01" db="EMBL/GenBank/DDBJ databases">
        <title>Evolution of Trichinella species and genotypes.</title>
        <authorList>
            <person name="Korhonen P.K."/>
            <person name="Edoardo P."/>
            <person name="Giuseppe L.R."/>
            <person name="Gasser R.B."/>
        </authorList>
    </citation>
    <scope>NUCLEOTIDE SEQUENCE [LARGE SCALE GENOMIC DNA]</scope>
    <source>
        <strain evidence="1">ISS141</strain>
    </source>
</reference>